<dbReference type="InterPro" id="IPR000835">
    <property type="entry name" value="HTH_MarR-typ"/>
</dbReference>
<sequence>MTERSRTHRQAPSPPVAESPEATLGLHEPGHLFRRAHQHSVSCFNTVFGRAVTPLQYAALRVLQEHPGIDQVTLAAAIALDTSTTAEIAVRLERDGWIVREMGARRQRRLELTAEGQRVIAEMLRSEAVLADRILQRLDTNERDVLMGLMHKLLGQSPG</sequence>
<proteinExistence type="predicted"/>
<dbReference type="PANTHER" id="PTHR33164:SF95">
    <property type="entry name" value="TRANSCRIPTIONAL REGULATOR"/>
    <property type="match status" value="1"/>
</dbReference>
<gene>
    <name evidence="3" type="ORF">J2X09_000926</name>
</gene>
<dbReference type="Gene3D" id="1.10.10.10">
    <property type="entry name" value="Winged helix-like DNA-binding domain superfamily/Winged helix DNA-binding domain"/>
    <property type="match status" value="1"/>
</dbReference>
<dbReference type="PROSITE" id="PS50995">
    <property type="entry name" value="HTH_MARR_2"/>
    <property type="match status" value="1"/>
</dbReference>
<dbReference type="Proteomes" id="UP001265550">
    <property type="component" value="Unassembled WGS sequence"/>
</dbReference>
<dbReference type="SMART" id="SM00347">
    <property type="entry name" value="HTH_MARR"/>
    <property type="match status" value="1"/>
</dbReference>
<dbReference type="InterPro" id="IPR036388">
    <property type="entry name" value="WH-like_DNA-bd_sf"/>
</dbReference>
<feature type="region of interest" description="Disordered" evidence="1">
    <location>
        <begin position="1"/>
        <end position="23"/>
    </location>
</feature>
<dbReference type="PANTHER" id="PTHR33164">
    <property type="entry name" value="TRANSCRIPTIONAL REGULATOR, MARR FAMILY"/>
    <property type="match status" value="1"/>
</dbReference>
<dbReference type="GO" id="GO:0003677">
    <property type="term" value="F:DNA binding"/>
    <property type="evidence" value="ECO:0007669"/>
    <property type="project" value="UniProtKB-KW"/>
</dbReference>
<evidence type="ECO:0000313" key="3">
    <source>
        <dbReference type="EMBL" id="MDR7093194.1"/>
    </source>
</evidence>
<dbReference type="SUPFAM" id="SSF46785">
    <property type="entry name" value="Winged helix' DNA-binding domain"/>
    <property type="match status" value="1"/>
</dbReference>
<evidence type="ECO:0000256" key="1">
    <source>
        <dbReference type="SAM" id="MobiDB-lite"/>
    </source>
</evidence>
<reference evidence="3 4" key="1">
    <citation type="submission" date="2023-07" db="EMBL/GenBank/DDBJ databases">
        <title>Sorghum-associated microbial communities from plants grown in Nebraska, USA.</title>
        <authorList>
            <person name="Schachtman D."/>
        </authorList>
    </citation>
    <scope>NUCLEOTIDE SEQUENCE [LARGE SCALE GENOMIC DNA]</scope>
    <source>
        <strain evidence="3 4">BE240</strain>
    </source>
</reference>
<dbReference type="InterPro" id="IPR039422">
    <property type="entry name" value="MarR/SlyA-like"/>
</dbReference>
<dbReference type="Pfam" id="PF01047">
    <property type="entry name" value="MarR"/>
    <property type="match status" value="1"/>
</dbReference>
<dbReference type="EMBL" id="JAVDWE010000002">
    <property type="protein sequence ID" value="MDR7093194.1"/>
    <property type="molecule type" value="Genomic_DNA"/>
</dbReference>
<evidence type="ECO:0000259" key="2">
    <source>
        <dbReference type="PROSITE" id="PS50995"/>
    </source>
</evidence>
<name>A0ABU1V6V7_9BURK</name>
<protein>
    <submittedName>
        <fullName evidence="3">DNA-binding MarR family transcriptional regulator</fullName>
    </submittedName>
</protein>
<comment type="caution">
    <text evidence="3">The sequence shown here is derived from an EMBL/GenBank/DDBJ whole genome shotgun (WGS) entry which is preliminary data.</text>
</comment>
<dbReference type="InterPro" id="IPR036390">
    <property type="entry name" value="WH_DNA-bd_sf"/>
</dbReference>
<keyword evidence="4" id="KW-1185">Reference proteome</keyword>
<dbReference type="RefSeq" id="WP_204732922.1">
    <property type="nucleotide sequence ID" value="NZ_JAVDWE010000002.1"/>
</dbReference>
<organism evidence="3 4">
    <name type="scientific">Hydrogenophaga laconesensis</name>
    <dbReference type="NCBI Taxonomy" id="1805971"/>
    <lineage>
        <taxon>Bacteria</taxon>
        <taxon>Pseudomonadati</taxon>
        <taxon>Pseudomonadota</taxon>
        <taxon>Betaproteobacteria</taxon>
        <taxon>Burkholderiales</taxon>
        <taxon>Comamonadaceae</taxon>
        <taxon>Hydrogenophaga</taxon>
    </lineage>
</organism>
<keyword evidence="3" id="KW-0238">DNA-binding</keyword>
<accession>A0ABU1V6V7</accession>
<evidence type="ECO:0000313" key="4">
    <source>
        <dbReference type="Proteomes" id="UP001265550"/>
    </source>
</evidence>
<feature type="domain" description="HTH marR-type" evidence="2">
    <location>
        <begin position="1"/>
        <end position="155"/>
    </location>
</feature>